<evidence type="ECO:0000313" key="3">
    <source>
        <dbReference type="Proteomes" id="UP000078284"/>
    </source>
</evidence>
<name>A0A178UC53_ARATH</name>
<evidence type="ECO:0000256" key="1">
    <source>
        <dbReference type="SAM" id="Phobius"/>
    </source>
</evidence>
<dbReference type="SUPFAM" id="SSF103473">
    <property type="entry name" value="MFS general substrate transporter"/>
    <property type="match status" value="1"/>
</dbReference>
<dbReference type="EMBL" id="LUHQ01000005">
    <property type="protein sequence ID" value="OAO91250.1"/>
    <property type="molecule type" value="Genomic_DNA"/>
</dbReference>
<feature type="transmembrane region" description="Helical" evidence="1">
    <location>
        <begin position="36"/>
        <end position="57"/>
    </location>
</feature>
<keyword evidence="1" id="KW-0812">Transmembrane</keyword>
<reference evidence="3" key="1">
    <citation type="journal article" date="2016" name="Proc. Natl. Acad. Sci. U.S.A.">
        <title>Chromosome-level assembly of Arabidopsis thaliana Ler reveals the extent of translocation and inversion polymorphisms.</title>
        <authorList>
            <person name="Zapata L."/>
            <person name="Ding J."/>
            <person name="Willing E.M."/>
            <person name="Hartwig B."/>
            <person name="Bezdan D."/>
            <person name="Jiao W.B."/>
            <person name="Patel V."/>
            <person name="Velikkakam James G."/>
            <person name="Koornneef M."/>
            <person name="Ossowski S."/>
            <person name="Schneeberger K."/>
        </authorList>
    </citation>
    <scope>NUCLEOTIDE SEQUENCE [LARGE SCALE GENOMIC DNA]</scope>
    <source>
        <strain evidence="3">cv. Landsberg erecta</strain>
    </source>
</reference>
<keyword evidence="1" id="KW-0472">Membrane</keyword>
<dbReference type="ExpressionAtlas" id="A0A178UC53">
    <property type="expression patterns" value="baseline and differential"/>
</dbReference>
<keyword evidence="1" id="KW-1133">Transmembrane helix</keyword>
<dbReference type="Proteomes" id="UP000078284">
    <property type="component" value="Chromosome 5"/>
</dbReference>
<dbReference type="AlphaFoldDB" id="A0A178UC53"/>
<evidence type="ECO:0000313" key="2">
    <source>
        <dbReference type="EMBL" id="OAO91250.1"/>
    </source>
</evidence>
<accession>A0A178UC53</accession>
<protein>
    <submittedName>
        <fullName evidence="2">Uncharacterized protein</fullName>
    </submittedName>
</protein>
<proteinExistence type="predicted"/>
<dbReference type="InterPro" id="IPR036259">
    <property type="entry name" value="MFS_trans_sf"/>
</dbReference>
<comment type="caution">
    <text evidence="2">The sequence shown here is derived from an EMBL/GenBank/DDBJ whole genome shotgun (WGS) entry which is preliminary data.</text>
</comment>
<dbReference type="PANTHER" id="PTHR11654">
    <property type="entry name" value="OLIGOPEPTIDE TRANSPORTER-RELATED"/>
    <property type="match status" value="1"/>
</dbReference>
<organism evidence="2 3">
    <name type="scientific">Arabidopsis thaliana</name>
    <name type="common">Mouse-ear cress</name>
    <dbReference type="NCBI Taxonomy" id="3702"/>
    <lineage>
        <taxon>Eukaryota</taxon>
        <taxon>Viridiplantae</taxon>
        <taxon>Streptophyta</taxon>
        <taxon>Embryophyta</taxon>
        <taxon>Tracheophyta</taxon>
        <taxon>Spermatophyta</taxon>
        <taxon>Magnoliopsida</taxon>
        <taxon>eudicotyledons</taxon>
        <taxon>Gunneridae</taxon>
        <taxon>Pentapetalae</taxon>
        <taxon>rosids</taxon>
        <taxon>malvids</taxon>
        <taxon>Brassicales</taxon>
        <taxon>Brassicaceae</taxon>
        <taxon>Camelineae</taxon>
        <taxon>Arabidopsis</taxon>
    </lineage>
</organism>
<feature type="transmembrane region" description="Helical" evidence="1">
    <location>
        <begin position="77"/>
        <end position="99"/>
    </location>
</feature>
<feature type="transmembrane region" description="Helical" evidence="1">
    <location>
        <begin position="106"/>
        <end position="129"/>
    </location>
</feature>
<sequence length="133" mass="14602">MIMSLEFEQMDEANRLSAWNGYVDWRSRPALRGRHGGMLAASFVLVVEVLENLAFLANASNLVLYLSTKMGFSPSGAANAVTAFMGTAFFLALLGGFLADAFFTTFHIYLVSAAIEFLVSNLVNDYIFLKISI</sequence>
<gene>
    <name evidence="2" type="ordered locus">AXX17_At5g62270</name>
</gene>
<dbReference type="Gene3D" id="1.20.1250.20">
    <property type="entry name" value="MFS general substrate transporter like domains"/>
    <property type="match status" value="1"/>
</dbReference>